<comment type="caution">
    <text evidence="5">The sequence shown here is derived from an EMBL/GenBank/DDBJ whole genome shotgun (WGS) entry which is preliminary data.</text>
</comment>
<reference evidence="5" key="1">
    <citation type="submission" date="2022-05" db="EMBL/GenBank/DDBJ databases">
        <title>Schlegelella sp. nov., isolated from mangrove soil.</title>
        <authorList>
            <person name="Liu Y."/>
            <person name="Ge X."/>
            <person name="Liu W."/>
        </authorList>
    </citation>
    <scope>NUCLEOTIDE SEQUENCE</scope>
    <source>
        <strain evidence="5">S2-27</strain>
    </source>
</reference>
<accession>A0ABT0YIV0</accession>
<dbReference type="EMBL" id="JAMKFE010000001">
    <property type="protein sequence ID" value="MCM5678091.1"/>
    <property type="molecule type" value="Genomic_DNA"/>
</dbReference>
<dbReference type="Gene3D" id="3.40.50.2300">
    <property type="match status" value="2"/>
</dbReference>
<evidence type="ECO:0000256" key="1">
    <source>
        <dbReference type="ARBA" id="ARBA00010062"/>
    </source>
</evidence>
<name>A0ABT0YIV0_9BURK</name>
<evidence type="ECO:0000313" key="5">
    <source>
        <dbReference type="EMBL" id="MCM5678091.1"/>
    </source>
</evidence>
<comment type="similarity">
    <text evidence="1">Belongs to the leucine-binding protein family.</text>
</comment>
<dbReference type="Pfam" id="PF13458">
    <property type="entry name" value="Peripla_BP_6"/>
    <property type="match status" value="1"/>
</dbReference>
<dbReference type="SUPFAM" id="SSF53822">
    <property type="entry name" value="Periplasmic binding protein-like I"/>
    <property type="match status" value="1"/>
</dbReference>
<sequence>MSDRKWRARVVPAVLAAAAAAVLAGGAQAQDVVRIGLSSPLSGPQAAYGQDNLDGARLAIEELNARPVTLNGKTVKFELVYEDDTADPRQGVLVAQKLADSGVKFIVGPYNSGVTMPASRVYHEAGMVVATVASNPKVTTQGHSRLFRVGASDTQLGTMMARYAAQQMKAKRVAIIDDRTAYGQGVANEFAKEAKAHGLAVVAQEYTSDKATDFTAALTSIKAKTPDALFFGGYSAQAGPMLRQMRSLGIKAPFLGGDGICSLETAKLSAGAAQNVFCTQGGALLSKDARGQTFVEKYRKAYKREPLTYAVAFYDATHLIADAVRQAGSADPAKVAPVIAKGSYQGVAATYAFDDKHDLKSSPVTVYNFEQGRLVPVVSMQ</sequence>
<feature type="domain" description="Leucine-binding protein" evidence="4">
    <location>
        <begin position="33"/>
        <end position="370"/>
    </location>
</feature>
<evidence type="ECO:0000256" key="3">
    <source>
        <dbReference type="SAM" id="SignalP"/>
    </source>
</evidence>
<gene>
    <name evidence="5" type="ORF">M8A51_00920</name>
</gene>
<dbReference type="InterPro" id="IPR028081">
    <property type="entry name" value="Leu-bd"/>
</dbReference>
<dbReference type="InterPro" id="IPR028082">
    <property type="entry name" value="Peripla_BP_I"/>
</dbReference>
<evidence type="ECO:0000259" key="4">
    <source>
        <dbReference type="Pfam" id="PF13458"/>
    </source>
</evidence>
<proteinExistence type="inferred from homology"/>
<feature type="signal peptide" evidence="3">
    <location>
        <begin position="1"/>
        <end position="29"/>
    </location>
</feature>
<dbReference type="PANTHER" id="PTHR47151:SF2">
    <property type="entry name" value="AMINO ACID BINDING PROTEIN"/>
    <property type="match status" value="1"/>
</dbReference>
<dbReference type="PANTHER" id="PTHR47151">
    <property type="entry name" value="LEU/ILE/VAL-BINDING ABC TRANSPORTER SUBUNIT"/>
    <property type="match status" value="1"/>
</dbReference>
<dbReference type="Proteomes" id="UP001165541">
    <property type="component" value="Unassembled WGS sequence"/>
</dbReference>
<dbReference type="RefSeq" id="WP_251776210.1">
    <property type="nucleotide sequence ID" value="NZ_JAMKFE010000001.1"/>
</dbReference>
<keyword evidence="6" id="KW-1185">Reference proteome</keyword>
<protein>
    <submittedName>
        <fullName evidence="5">Branched-chain amino acid ABC transporter substrate-binding protein</fullName>
    </submittedName>
</protein>
<dbReference type="CDD" id="cd06342">
    <property type="entry name" value="PBP1_ABC_LIVBP-like"/>
    <property type="match status" value="1"/>
</dbReference>
<organism evidence="5 6">
    <name type="scientific">Caldimonas mangrovi</name>
    <dbReference type="NCBI Taxonomy" id="2944811"/>
    <lineage>
        <taxon>Bacteria</taxon>
        <taxon>Pseudomonadati</taxon>
        <taxon>Pseudomonadota</taxon>
        <taxon>Betaproteobacteria</taxon>
        <taxon>Burkholderiales</taxon>
        <taxon>Sphaerotilaceae</taxon>
        <taxon>Caldimonas</taxon>
    </lineage>
</organism>
<evidence type="ECO:0000313" key="6">
    <source>
        <dbReference type="Proteomes" id="UP001165541"/>
    </source>
</evidence>
<keyword evidence="2 3" id="KW-0732">Signal</keyword>
<evidence type="ECO:0000256" key="2">
    <source>
        <dbReference type="ARBA" id="ARBA00022729"/>
    </source>
</evidence>
<feature type="chain" id="PRO_5045446027" evidence="3">
    <location>
        <begin position="30"/>
        <end position="381"/>
    </location>
</feature>